<organism evidence="3 4">
    <name type="scientific">Actinoplanes sichuanensis</name>
    <dbReference type="NCBI Taxonomy" id="512349"/>
    <lineage>
        <taxon>Bacteria</taxon>
        <taxon>Bacillati</taxon>
        <taxon>Actinomycetota</taxon>
        <taxon>Actinomycetes</taxon>
        <taxon>Micromonosporales</taxon>
        <taxon>Micromonosporaceae</taxon>
        <taxon>Actinoplanes</taxon>
    </lineage>
</organism>
<name>A0ABW4A307_9ACTN</name>
<accession>A0ABW4A307</accession>
<evidence type="ECO:0000313" key="3">
    <source>
        <dbReference type="EMBL" id="MFD1364838.1"/>
    </source>
</evidence>
<gene>
    <name evidence="3" type="ORF">ACFQ5G_05720</name>
</gene>
<keyword evidence="4" id="KW-1185">Reference proteome</keyword>
<evidence type="ECO:0000256" key="2">
    <source>
        <dbReference type="SAM" id="Phobius"/>
    </source>
</evidence>
<feature type="region of interest" description="Disordered" evidence="1">
    <location>
        <begin position="66"/>
        <end position="91"/>
    </location>
</feature>
<protein>
    <submittedName>
        <fullName evidence="3">Uncharacterized protein</fullName>
    </submittedName>
</protein>
<feature type="transmembrane region" description="Helical" evidence="2">
    <location>
        <begin position="110"/>
        <end position="128"/>
    </location>
</feature>
<dbReference type="RefSeq" id="WP_317789490.1">
    <property type="nucleotide sequence ID" value="NZ_AP028461.1"/>
</dbReference>
<keyword evidence="2" id="KW-1133">Transmembrane helix</keyword>
<proteinExistence type="predicted"/>
<evidence type="ECO:0000256" key="1">
    <source>
        <dbReference type="SAM" id="MobiDB-lite"/>
    </source>
</evidence>
<keyword evidence="2" id="KW-0812">Transmembrane</keyword>
<evidence type="ECO:0000313" key="4">
    <source>
        <dbReference type="Proteomes" id="UP001597183"/>
    </source>
</evidence>
<sequence length="179" mass="19339">MRNELGQSVDHFKRAASIAATETSATVAPKINAARERVQPAASAARDAASQSWDSALAALNAASENVRQAGKTTRKATRKELKADRKQARKLQKKAEKAIGRKKSRTGRLFGWALVGTAVGVGAAYVARRRREAQWDEYEPATSRSGADDAAFEPIEPTAYTTANGAVTEQNKSKQEPR</sequence>
<keyword evidence="2" id="KW-0472">Membrane</keyword>
<reference evidence="4" key="1">
    <citation type="journal article" date="2019" name="Int. J. Syst. Evol. Microbiol.">
        <title>The Global Catalogue of Microorganisms (GCM) 10K type strain sequencing project: providing services to taxonomists for standard genome sequencing and annotation.</title>
        <authorList>
            <consortium name="The Broad Institute Genomics Platform"/>
            <consortium name="The Broad Institute Genome Sequencing Center for Infectious Disease"/>
            <person name="Wu L."/>
            <person name="Ma J."/>
        </authorList>
    </citation>
    <scope>NUCLEOTIDE SEQUENCE [LARGE SCALE GENOMIC DNA]</scope>
    <source>
        <strain evidence="4">CCM 7526</strain>
    </source>
</reference>
<dbReference type="Proteomes" id="UP001597183">
    <property type="component" value="Unassembled WGS sequence"/>
</dbReference>
<dbReference type="EMBL" id="JBHTMK010000006">
    <property type="protein sequence ID" value="MFD1364838.1"/>
    <property type="molecule type" value="Genomic_DNA"/>
</dbReference>
<feature type="region of interest" description="Disordered" evidence="1">
    <location>
        <begin position="133"/>
        <end position="179"/>
    </location>
</feature>
<comment type="caution">
    <text evidence="3">The sequence shown here is derived from an EMBL/GenBank/DDBJ whole genome shotgun (WGS) entry which is preliminary data.</text>
</comment>
<feature type="compositionally biased region" description="Polar residues" evidence="1">
    <location>
        <begin position="160"/>
        <end position="171"/>
    </location>
</feature>